<sequence length="522" mass="55344">MAFVAGLGPVASSAFTGQRVGAAATCPAPAGACGLPSRRAAGTGAGATKAVISTPRPASTAPGVKIATPMTLTEKILAKAAERGSVRPGDNIWVNTDVLMTHDVCGPGTIGVFKREFGEDAKVWDTEKVVIIPDHYIFTEDVRANRNVDILRDFVNEQGIKYFYDITDRSDYKANPDYKGVCHVALAQEGHTRPGEVLFGTDSHTCNAGAFGQFATGIGNSDAGFVMGTGKLLLKVPATMRFVLNGVLPDYIMAKDLILQIIGDIGTAGATYRAMEFSGDVIDALSMEERQTLCNMAIEAGGKNGLIAADATTEAFLSGRTDRPYEIFHTDGKAATYADYTYDAATLEPVVAKPHSPDNKDLARNCAETRIDRVYIGSCTGGKTEDFLAAARILQGRKVCVPTFLVPATAKVAEDLQTVTMNGETLASIFRSAGCIDPAAPSCAACLGGPKDTFARINEPLVCVSTTNRNYPGRQGHSEGQIFLASPYTAAASAITGKVTDPRKVYDFNDVRRPSETLADRV</sequence>
<evidence type="ECO:0000313" key="2">
    <source>
        <dbReference type="Proteomes" id="UP000798662"/>
    </source>
</evidence>
<proteinExistence type="predicted"/>
<reference evidence="1" key="1">
    <citation type="submission" date="2019-11" db="EMBL/GenBank/DDBJ databases">
        <title>Nori genome reveals adaptations in red seaweeds to the harsh intertidal environment.</title>
        <authorList>
            <person name="Wang D."/>
            <person name="Mao Y."/>
        </authorList>
    </citation>
    <scope>NUCLEOTIDE SEQUENCE</scope>
    <source>
        <tissue evidence="1">Gametophyte</tissue>
    </source>
</reference>
<evidence type="ECO:0000313" key="1">
    <source>
        <dbReference type="EMBL" id="KAK1863429.1"/>
    </source>
</evidence>
<organism evidence="1 2">
    <name type="scientific">Pyropia yezoensis</name>
    <name type="common">Susabi-nori</name>
    <name type="synonym">Porphyra yezoensis</name>
    <dbReference type="NCBI Taxonomy" id="2788"/>
    <lineage>
        <taxon>Eukaryota</taxon>
        <taxon>Rhodophyta</taxon>
        <taxon>Bangiophyceae</taxon>
        <taxon>Bangiales</taxon>
        <taxon>Bangiaceae</taxon>
        <taxon>Pyropia</taxon>
    </lineage>
</organism>
<dbReference type="Proteomes" id="UP000798662">
    <property type="component" value="Chromosome 2"/>
</dbReference>
<protein>
    <submittedName>
        <fullName evidence="1">Uncharacterized protein</fullName>
    </submittedName>
</protein>
<name>A0ACC3BZZ0_PYRYE</name>
<dbReference type="EMBL" id="CM020619">
    <property type="protein sequence ID" value="KAK1863429.1"/>
    <property type="molecule type" value="Genomic_DNA"/>
</dbReference>
<keyword evidence="2" id="KW-1185">Reference proteome</keyword>
<accession>A0ACC3BZZ0</accession>
<comment type="caution">
    <text evidence="1">The sequence shown here is derived from an EMBL/GenBank/DDBJ whole genome shotgun (WGS) entry which is preliminary data.</text>
</comment>
<gene>
    <name evidence="1" type="ORF">I4F81_005985</name>
</gene>